<dbReference type="Gene3D" id="3.40.50.300">
    <property type="entry name" value="P-loop containing nucleotide triphosphate hydrolases"/>
    <property type="match status" value="1"/>
</dbReference>
<dbReference type="PANTHER" id="PTHR37807">
    <property type="entry name" value="OS07G0160300 PROTEIN"/>
    <property type="match status" value="1"/>
</dbReference>
<reference evidence="4" key="2">
    <citation type="journal article" date="2018" name="BMC Genomics">
        <title>A manually annotated Actinidia chinensis var. chinensis (kiwifruit) genome highlights the challenges associated with draft genomes and gene prediction in plants.</title>
        <authorList>
            <person name="Pilkington S.M."/>
            <person name="Crowhurst R."/>
            <person name="Hilario E."/>
            <person name="Nardozza S."/>
            <person name="Fraser L."/>
            <person name="Peng Y."/>
            <person name="Gunaseelan K."/>
            <person name="Simpson R."/>
            <person name="Tahir J."/>
            <person name="Deroles S.C."/>
            <person name="Templeton K."/>
            <person name="Luo Z."/>
            <person name="Davy M."/>
            <person name="Cheng C."/>
            <person name="McNeilage M."/>
            <person name="Scaglione D."/>
            <person name="Liu Y."/>
            <person name="Zhang Q."/>
            <person name="Datson P."/>
            <person name="De Silva N."/>
            <person name="Gardiner S.E."/>
            <person name="Bassett H."/>
            <person name="Chagne D."/>
            <person name="McCallum J."/>
            <person name="Dzierzon H."/>
            <person name="Deng C."/>
            <person name="Wang Y.Y."/>
            <person name="Barron L."/>
            <person name="Manako K."/>
            <person name="Bowen J."/>
            <person name="Foster T.M."/>
            <person name="Erridge Z.A."/>
            <person name="Tiffin H."/>
            <person name="Waite C.N."/>
            <person name="Davies K.M."/>
            <person name="Grierson E.P."/>
            <person name="Laing W.A."/>
            <person name="Kirk R."/>
            <person name="Chen X."/>
            <person name="Wood M."/>
            <person name="Montefiori M."/>
            <person name="Brummell D.A."/>
            <person name="Schwinn K.E."/>
            <person name="Catanach A."/>
            <person name="Fullerton C."/>
            <person name="Li D."/>
            <person name="Meiyalaghan S."/>
            <person name="Nieuwenhuizen N."/>
            <person name="Read N."/>
            <person name="Prakash R."/>
            <person name="Hunter D."/>
            <person name="Zhang H."/>
            <person name="McKenzie M."/>
            <person name="Knabel M."/>
            <person name="Harris A."/>
            <person name="Allan A.C."/>
            <person name="Gleave A."/>
            <person name="Chen A."/>
            <person name="Janssen B.J."/>
            <person name="Plunkett B."/>
            <person name="Ampomah-Dwamena C."/>
            <person name="Voogd C."/>
            <person name="Leif D."/>
            <person name="Lafferty D."/>
            <person name="Souleyre E.J.F."/>
            <person name="Varkonyi-Gasic E."/>
            <person name="Gambi F."/>
            <person name="Hanley J."/>
            <person name="Yao J.L."/>
            <person name="Cheung J."/>
            <person name="David K.M."/>
            <person name="Warren B."/>
            <person name="Marsh K."/>
            <person name="Snowden K.C."/>
            <person name="Lin-Wang K."/>
            <person name="Brian L."/>
            <person name="Martinez-Sanchez M."/>
            <person name="Wang M."/>
            <person name="Ileperuma N."/>
            <person name="Macnee N."/>
            <person name="Campin R."/>
            <person name="McAtee P."/>
            <person name="Drummond R.S.M."/>
            <person name="Espley R.V."/>
            <person name="Ireland H.S."/>
            <person name="Wu R."/>
            <person name="Atkinson R.G."/>
            <person name="Karunairetnam S."/>
            <person name="Bulley S."/>
            <person name="Chunkath S."/>
            <person name="Hanley Z."/>
            <person name="Storey R."/>
            <person name="Thrimawithana A.H."/>
            <person name="Thomson S."/>
            <person name="David C."/>
            <person name="Testolin R."/>
            <person name="Huang H."/>
            <person name="Hellens R.P."/>
            <person name="Schaffer R.J."/>
        </authorList>
    </citation>
    <scope>NUCLEOTIDE SEQUENCE [LARGE SCALE GENOMIC DNA]</scope>
    <source>
        <strain evidence="4">cv. Red5</strain>
    </source>
</reference>
<dbReference type="Pfam" id="PF13671">
    <property type="entry name" value="AAA_33"/>
    <property type="match status" value="1"/>
</dbReference>
<comment type="caution">
    <text evidence="3">The sequence shown here is derived from an EMBL/GenBank/DDBJ whole genome shotgun (WGS) entry which is preliminary data.</text>
</comment>
<evidence type="ECO:0000313" key="3">
    <source>
        <dbReference type="EMBL" id="PSR93606.1"/>
    </source>
</evidence>
<dbReference type="SUPFAM" id="SSF57889">
    <property type="entry name" value="Cysteine-rich domain"/>
    <property type="match status" value="2"/>
</dbReference>
<dbReference type="InterPro" id="IPR027417">
    <property type="entry name" value="P-loop_NTPase"/>
</dbReference>
<dbReference type="InterPro" id="IPR046349">
    <property type="entry name" value="C1-like_sf"/>
</dbReference>
<reference evidence="3 4" key="1">
    <citation type="submission" date="2017-07" db="EMBL/GenBank/DDBJ databases">
        <title>An improved, manually edited Actinidia chinensis var. chinensis (kiwifruit) genome highlights the challenges associated with draft genomes and gene prediction in plants.</title>
        <authorList>
            <person name="Pilkington S."/>
            <person name="Crowhurst R."/>
            <person name="Hilario E."/>
            <person name="Nardozza S."/>
            <person name="Fraser L."/>
            <person name="Peng Y."/>
            <person name="Gunaseelan K."/>
            <person name="Simpson R."/>
            <person name="Tahir J."/>
            <person name="Deroles S."/>
            <person name="Templeton K."/>
            <person name="Luo Z."/>
            <person name="Davy M."/>
            <person name="Cheng C."/>
            <person name="Mcneilage M."/>
            <person name="Scaglione D."/>
            <person name="Liu Y."/>
            <person name="Zhang Q."/>
            <person name="Datson P."/>
            <person name="De Silva N."/>
            <person name="Gardiner S."/>
            <person name="Bassett H."/>
            <person name="Chagne D."/>
            <person name="Mccallum J."/>
            <person name="Dzierzon H."/>
            <person name="Deng C."/>
            <person name="Wang Y.-Y."/>
            <person name="Barron N."/>
            <person name="Manako K."/>
            <person name="Bowen J."/>
            <person name="Foster T."/>
            <person name="Erridge Z."/>
            <person name="Tiffin H."/>
            <person name="Waite C."/>
            <person name="Davies K."/>
            <person name="Grierson E."/>
            <person name="Laing W."/>
            <person name="Kirk R."/>
            <person name="Chen X."/>
            <person name="Wood M."/>
            <person name="Montefiori M."/>
            <person name="Brummell D."/>
            <person name="Schwinn K."/>
            <person name="Catanach A."/>
            <person name="Fullerton C."/>
            <person name="Li D."/>
            <person name="Meiyalaghan S."/>
            <person name="Nieuwenhuizen N."/>
            <person name="Read N."/>
            <person name="Prakash R."/>
            <person name="Hunter D."/>
            <person name="Zhang H."/>
            <person name="Mckenzie M."/>
            <person name="Knabel M."/>
            <person name="Harris A."/>
            <person name="Allan A."/>
            <person name="Chen A."/>
            <person name="Janssen B."/>
            <person name="Plunkett B."/>
            <person name="Dwamena C."/>
            <person name="Voogd C."/>
            <person name="Leif D."/>
            <person name="Lafferty D."/>
            <person name="Souleyre E."/>
            <person name="Varkonyi-Gasic E."/>
            <person name="Gambi F."/>
            <person name="Hanley J."/>
            <person name="Yao J.-L."/>
            <person name="Cheung J."/>
            <person name="David K."/>
            <person name="Warren B."/>
            <person name="Marsh K."/>
            <person name="Snowden K."/>
            <person name="Lin-Wang K."/>
            <person name="Brian L."/>
            <person name="Martinez-Sanchez M."/>
            <person name="Wang M."/>
            <person name="Ileperuma N."/>
            <person name="Macnee N."/>
            <person name="Campin R."/>
            <person name="Mcatee P."/>
            <person name="Drummond R."/>
            <person name="Espley R."/>
            <person name="Ireland H."/>
            <person name="Wu R."/>
            <person name="Atkinson R."/>
            <person name="Karunairetnam S."/>
            <person name="Bulley S."/>
            <person name="Chunkath S."/>
            <person name="Hanley Z."/>
            <person name="Storey R."/>
            <person name="Thrimawithana A."/>
            <person name="Thomson S."/>
            <person name="David C."/>
            <person name="Testolin R."/>
        </authorList>
    </citation>
    <scope>NUCLEOTIDE SEQUENCE [LARGE SCALE GENOMIC DNA]</scope>
    <source>
        <strain evidence="4">cv. Red5</strain>
        <tissue evidence="3">Young leaf</tissue>
    </source>
</reference>
<feature type="domain" description="DC1" evidence="2">
    <location>
        <begin position="364"/>
        <end position="415"/>
    </location>
</feature>
<dbReference type="Pfam" id="PF03107">
    <property type="entry name" value="C1_2"/>
    <property type="match status" value="3"/>
</dbReference>
<gene>
    <name evidence="3" type="ORF">CEY00_Acc28220</name>
</gene>
<proteinExistence type="predicted"/>
<accession>A0A2R6PMQ9</accession>
<dbReference type="OrthoDB" id="1884766at2759"/>
<dbReference type="Gramene" id="PSR93606">
    <property type="protein sequence ID" value="PSR93606"/>
    <property type="gene ID" value="CEY00_Acc28220"/>
</dbReference>
<keyword evidence="1" id="KW-0677">Repeat</keyword>
<dbReference type="InterPro" id="IPR004146">
    <property type="entry name" value="DC1"/>
</dbReference>
<feature type="domain" description="DC1" evidence="2">
    <location>
        <begin position="247"/>
        <end position="294"/>
    </location>
</feature>
<keyword evidence="4" id="KW-1185">Reference proteome</keyword>
<dbReference type="Proteomes" id="UP000241394">
    <property type="component" value="Chromosome LG24"/>
</dbReference>
<dbReference type="PANTHER" id="PTHR37807:SF3">
    <property type="entry name" value="OS07G0160300 PROTEIN"/>
    <property type="match status" value="1"/>
</dbReference>
<feature type="domain" description="DC1" evidence="2">
    <location>
        <begin position="425"/>
        <end position="475"/>
    </location>
</feature>
<sequence>MEATKYPLVIAMKGDPCTGKSTLAQILARDLNCVVIDRDDVLHCIANLQQSPQASPSSTAQLLNNRCMEAICRIALRHMRLGNLNVIIDSPLSQQVHLQRLLKLSTDAGARMVIVECKPQDHYEWQRRLRERHSTDDDLQMLLERYEGIGEYDSTRGDDDEGGCGVSKLVVNTTECILEEYIHWLVCRLSAYKSIHCVDFHEWMAVGYIPLEADEVVIGAEAEAEVEIDQKEGESQIERLNGGPFDHFHCFTLSTMSNSEEHGRLIRCRGCVKPISGPYYSCTQCDLSLHKLCAELADDKKHLAPNQTPPFIDPITHQYSFPETHRCHFHAKDNMEYSADCTCCLYETHLRCGLVPTIIFNGGHQHPLFLFVQPVFSSVGNSSVEFKCGACGHIRRGGPGYSCYECNLQLDVNCAMLPPTRKDTHHRHPLTLIPPPMNIDPLDLEIYCNSCETTRNPQNWLYCCADCNFASHLYCQ</sequence>
<name>A0A2R6PMQ9_ACTCC</name>
<dbReference type="AlphaFoldDB" id="A0A2R6PMQ9"/>
<protein>
    <submittedName>
        <fullName evidence="3">Nucleoredoxin like</fullName>
    </submittedName>
</protein>
<dbReference type="EMBL" id="NKQK01000024">
    <property type="protein sequence ID" value="PSR93606.1"/>
    <property type="molecule type" value="Genomic_DNA"/>
</dbReference>
<dbReference type="SUPFAM" id="SSF52540">
    <property type="entry name" value="P-loop containing nucleoside triphosphate hydrolases"/>
    <property type="match status" value="1"/>
</dbReference>
<evidence type="ECO:0000259" key="2">
    <source>
        <dbReference type="Pfam" id="PF03107"/>
    </source>
</evidence>
<evidence type="ECO:0000313" key="4">
    <source>
        <dbReference type="Proteomes" id="UP000241394"/>
    </source>
</evidence>
<organism evidence="3 4">
    <name type="scientific">Actinidia chinensis var. chinensis</name>
    <name type="common">Chinese soft-hair kiwi</name>
    <dbReference type="NCBI Taxonomy" id="1590841"/>
    <lineage>
        <taxon>Eukaryota</taxon>
        <taxon>Viridiplantae</taxon>
        <taxon>Streptophyta</taxon>
        <taxon>Embryophyta</taxon>
        <taxon>Tracheophyta</taxon>
        <taxon>Spermatophyta</taxon>
        <taxon>Magnoliopsida</taxon>
        <taxon>eudicotyledons</taxon>
        <taxon>Gunneridae</taxon>
        <taxon>Pentapetalae</taxon>
        <taxon>asterids</taxon>
        <taxon>Ericales</taxon>
        <taxon>Actinidiaceae</taxon>
        <taxon>Actinidia</taxon>
    </lineage>
</organism>
<dbReference type="InParanoid" id="A0A2R6PMQ9"/>
<evidence type="ECO:0000256" key="1">
    <source>
        <dbReference type="ARBA" id="ARBA00022737"/>
    </source>
</evidence>